<proteinExistence type="predicted"/>
<sequence length="416" mass="45140">MANQEPHKNRSIKSVLTFVSSACDTDLNKLITDNSLRVFMVHIRLGVIGLSAKGGWASTDLIPPIFDPLLADKYTLTALCTSSAQSAKDASEKYSKLAGCTVKAYHGKQGQVDIANDPEVDMVVVSVKIPEHYEAVLPAIEAGKMIFVEWSPGKNLDETVRIARAVKEKGLRSMVGAQGINAAYVKKVKEIIDSGKIGKVLSTSLLGSGPYFGKITMPPYNYIYNIQNGLTLLTVPISHFLVVLKHTLGTFVEVNATGAIRIPTAQIIDPANGKPLADSLTNKTTHDQVILSGLLKGRTPNHDGIVANIHYQGGVTVEEPFRWVIYGEEGTVEVKATKDMPGANIATHEKDVYLNDQKIDLGETEADKRLGPTGRAWLEFARGEDGVYESPESSLNIYRVVDAALTSIREGKKVVL</sequence>
<keyword evidence="2" id="KW-1185">Reference proteome</keyword>
<dbReference type="Proteomes" id="UP001055072">
    <property type="component" value="Unassembled WGS sequence"/>
</dbReference>
<accession>A0ACB8UHN5</accession>
<name>A0ACB8UHN5_9APHY</name>
<evidence type="ECO:0000313" key="1">
    <source>
        <dbReference type="EMBL" id="KAI0093719.1"/>
    </source>
</evidence>
<protein>
    <submittedName>
        <fullName evidence="1">Uncharacterized protein</fullName>
    </submittedName>
</protein>
<evidence type="ECO:0000313" key="2">
    <source>
        <dbReference type="Proteomes" id="UP001055072"/>
    </source>
</evidence>
<dbReference type="EMBL" id="MU274901">
    <property type="protein sequence ID" value="KAI0093719.1"/>
    <property type="molecule type" value="Genomic_DNA"/>
</dbReference>
<comment type="caution">
    <text evidence="1">The sequence shown here is derived from an EMBL/GenBank/DDBJ whole genome shotgun (WGS) entry which is preliminary data.</text>
</comment>
<reference evidence="1" key="1">
    <citation type="journal article" date="2021" name="Environ. Microbiol.">
        <title>Gene family expansions and transcriptome signatures uncover fungal adaptations to wood decay.</title>
        <authorList>
            <person name="Hage H."/>
            <person name="Miyauchi S."/>
            <person name="Viragh M."/>
            <person name="Drula E."/>
            <person name="Min B."/>
            <person name="Chaduli D."/>
            <person name="Navarro D."/>
            <person name="Favel A."/>
            <person name="Norest M."/>
            <person name="Lesage-Meessen L."/>
            <person name="Balint B."/>
            <person name="Merenyi Z."/>
            <person name="de Eugenio L."/>
            <person name="Morin E."/>
            <person name="Martinez A.T."/>
            <person name="Baldrian P."/>
            <person name="Stursova M."/>
            <person name="Martinez M.J."/>
            <person name="Novotny C."/>
            <person name="Magnuson J.K."/>
            <person name="Spatafora J.W."/>
            <person name="Maurice S."/>
            <person name="Pangilinan J."/>
            <person name="Andreopoulos W."/>
            <person name="LaButti K."/>
            <person name="Hundley H."/>
            <person name="Na H."/>
            <person name="Kuo A."/>
            <person name="Barry K."/>
            <person name="Lipzen A."/>
            <person name="Henrissat B."/>
            <person name="Riley R."/>
            <person name="Ahrendt S."/>
            <person name="Nagy L.G."/>
            <person name="Grigoriev I.V."/>
            <person name="Martin F."/>
            <person name="Rosso M.N."/>
        </authorList>
    </citation>
    <scope>NUCLEOTIDE SEQUENCE</scope>
    <source>
        <strain evidence="1">CBS 384.51</strain>
    </source>
</reference>
<organism evidence="1 2">
    <name type="scientific">Irpex rosettiformis</name>
    <dbReference type="NCBI Taxonomy" id="378272"/>
    <lineage>
        <taxon>Eukaryota</taxon>
        <taxon>Fungi</taxon>
        <taxon>Dikarya</taxon>
        <taxon>Basidiomycota</taxon>
        <taxon>Agaricomycotina</taxon>
        <taxon>Agaricomycetes</taxon>
        <taxon>Polyporales</taxon>
        <taxon>Irpicaceae</taxon>
        <taxon>Irpex</taxon>
    </lineage>
</organism>
<gene>
    <name evidence="1" type="ORF">BDY19DRAFT_989267</name>
</gene>